<proteinExistence type="predicted"/>
<name>A0A0E9RNR3_ANGAN</name>
<reference evidence="1" key="2">
    <citation type="journal article" date="2015" name="Fish Shellfish Immunol.">
        <title>Early steps in the European eel (Anguilla anguilla)-Vibrio vulnificus interaction in the gills: Role of the RtxA13 toxin.</title>
        <authorList>
            <person name="Callol A."/>
            <person name="Pajuelo D."/>
            <person name="Ebbesson L."/>
            <person name="Teles M."/>
            <person name="MacKenzie S."/>
            <person name="Amaro C."/>
        </authorList>
    </citation>
    <scope>NUCLEOTIDE SEQUENCE</scope>
</reference>
<accession>A0A0E9RNR3</accession>
<organism evidence="1">
    <name type="scientific">Anguilla anguilla</name>
    <name type="common">European freshwater eel</name>
    <name type="synonym">Muraena anguilla</name>
    <dbReference type="NCBI Taxonomy" id="7936"/>
    <lineage>
        <taxon>Eukaryota</taxon>
        <taxon>Metazoa</taxon>
        <taxon>Chordata</taxon>
        <taxon>Craniata</taxon>
        <taxon>Vertebrata</taxon>
        <taxon>Euteleostomi</taxon>
        <taxon>Actinopterygii</taxon>
        <taxon>Neopterygii</taxon>
        <taxon>Teleostei</taxon>
        <taxon>Anguilliformes</taxon>
        <taxon>Anguillidae</taxon>
        <taxon>Anguilla</taxon>
    </lineage>
</organism>
<evidence type="ECO:0000313" key="1">
    <source>
        <dbReference type="EMBL" id="JAH30781.1"/>
    </source>
</evidence>
<reference evidence="1" key="1">
    <citation type="submission" date="2014-11" db="EMBL/GenBank/DDBJ databases">
        <authorList>
            <person name="Amaro Gonzalez C."/>
        </authorList>
    </citation>
    <scope>NUCLEOTIDE SEQUENCE</scope>
</reference>
<sequence>MYKIQFLILPLSYQSRHLLQSITVPCMGTN</sequence>
<dbReference type="EMBL" id="GBXM01077796">
    <property type="protein sequence ID" value="JAH30781.1"/>
    <property type="molecule type" value="Transcribed_RNA"/>
</dbReference>
<protein>
    <submittedName>
        <fullName evidence="1">Uncharacterized protein</fullName>
    </submittedName>
</protein>
<dbReference type="AlphaFoldDB" id="A0A0E9RNR3"/>